<proteinExistence type="predicted"/>
<dbReference type="Proteomes" id="UP001596395">
    <property type="component" value="Unassembled WGS sequence"/>
</dbReference>
<reference evidence="1 2" key="1">
    <citation type="journal article" date="2019" name="Int. J. Syst. Evol. Microbiol.">
        <title>The Global Catalogue of Microorganisms (GCM) 10K type strain sequencing project: providing services to taxonomists for standard genome sequencing and annotation.</title>
        <authorList>
            <consortium name="The Broad Institute Genomics Platform"/>
            <consortium name="The Broad Institute Genome Sequencing Center for Infectious Disease"/>
            <person name="Wu L."/>
            <person name="Ma J."/>
        </authorList>
    </citation>
    <scope>NUCLEOTIDE SEQUENCE [LARGE SCALE GENOMIC DNA]</scope>
    <source>
        <strain evidence="1 2">GX26</strain>
    </source>
</reference>
<name>A0ABD5VAX7_9EURY</name>
<protein>
    <recommendedName>
        <fullName evidence="3">MYM-type Zinc finger with FCS sequence motif-containing protein</fullName>
    </recommendedName>
</protein>
<comment type="caution">
    <text evidence="1">The sequence shown here is derived from an EMBL/GenBank/DDBJ whole genome shotgun (WGS) entry which is preliminary data.</text>
</comment>
<dbReference type="RefSeq" id="WP_227134142.1">
    <property type="nucleotide sequence ID" value="NZ_JAZAQL010000001.1"/>
</dbReference>
<sequence length="50" mass="5848">MPQCNVCMADVDEKEDTHIEVVKPMEYKGETQQIRHYYCSVACLMEHAQD</sequence>
<dbReference type="AlphaFoldDB" id="A0ABD5VAX7"/>
<evidence type="ECO:0000313" key="2">
    <source>
        <dbReference type="Proteomes" id="UP001596395"/>
    </source>
</evidence>
<gene>
    <name evidence="1" type="ORF">ACFQGB_06715</name>
</gene>
<keyword evidence="2" id="KW-1185">Reference proteome</keyword>
<accession>A0ABD5VAX7</accession>
<evidence type="ECO:0000313" key="1">
    <source>
        <dbReference type="EMBL" id="MFC6952552.1"/>
    </source>
</evidence>
<organism evidence="1 2">
    <name type="scientific">Halorubellus litoreus</name>
    <dbReference type="NCBI Taxonomy" id="755308"/>
    <lineage>
        <taxon>Archaea</taxon>
        <taxon>Methanobacteriati</taxon>
        <taxon>Methanobacteriota</taxon>
        <taxon>Stenosarchaea group</taxon>
        <taxon>Halobacteria</taxon>
        <taxon>Halobacteriales</taxon>
        <taxon>Halorubellaceae</taxon>
        <taxon>Halorubellus</taxon>
    </lineage>
</organism>
<evidence type="ECO:0008006" key="3">
    <source>
        <dbReference type="Google" id="ProtNLM"/>
    </source>
</evidence>
<dbReference type="EMBL" id="JBHSXN010000001">
    <property type="protein sequence ID" value="MFC6952552.1"/>
    <property type="molecule type" value="Genomic_DNA"/>
</dbReference>